<dbReference type="InterPro" id="IPR014782">
    <property type="entry name" value="Peptidase_M1_dom"/>
</dbReference>
<evidence type="ECO:0000256" key="4">
    <source>
        <dbReference type="ARBA" id="ARBA00022801"/>
    </source>
</evidence>
<keyword evidence="3 7" id="KW-0479">Metal-binding</keyword>
<dbReference type="InterPro" id="IPR015211">
    <property type="entry name" value="Peptidase_M1_C"/>
</dbReference>
<dbReference type="InterPro" id="IPR016024">
    <property type="entry name" value="ARM-type_fold"/>
</dbReference>
<dbReference type="PANTHER" id="PTHR45726">
    <property type="entry name" value="LEUKOTRIENE A-4 HYDROLASE"/>
    <property type="match status" value="1"/>
</dbReference>
<feature type="binding site" evidence="7">
    <location>
        <position position="10"/>
    </location>
    <ligand>
        <name>Zn(2+)</name>
        <dbReference type="ChEBI" id="CHEBI:29105"/>
        <note>catalytic</note>
    </ligand>
</feature>
<dbReference type="GO" id="GO:0006508">
    <property type="term" value="P:proteolysis"/>
    <property type="evidence" value="ECO:0007669"/>
    <property type="project" value="UniProtKB-KW"/>
</dbReference>
<feature type="domain" description="Peptidase M1 leukotriene A4 hydrolase/aminopeptidase C-terminal" evidence="8">
    <location>
        <begin position="157"/>
        <end position="301"/>
    </location>
</feature>
<keyword evidence="4" id="KW-0378">Hydrolase</keyword>
<accession>A0A0M3J4K5</accession>
<sequence>LQFVTFRLNEGFTVFLERKIVGRLEGEPMRQFEAQSGWEDSLLVAIKEQFNEQHPYTRLVQDLKGVDPDDAYSPIPYEKGSALLMYLEQQLGDSAAFEKFLADYVKKFSGKSIITSQWKEFLYESFPEKKAVLDAVNWQNWLYDVGVPLSKPNYDGQLLRDAVALAKRWISANDSDLPKFTDADFKNLSSPLKLKVLDTIRTADRLPENKITRIDQLYKLSSTGNCDLLSSWIQLALKAQWKPIIPVALKFVTDYGRIKYLRPVYKGLFLWTESAGQAIAQFQKNAPSMHPISVSVVSKLIPK</sequence>
<dbReference type="PANTHER" id="PTHR45726:SF3">
    <property type="entry name" value="LEUKOTRIENE A-4 HYDROLASE"/>
    <property type="match status" value="1"/>
</dbReference>
<dbReference type="Gene3D" id="1.10.390.10">
    <property type="entry name" value="Neutral Protease Domain 2"/>
    <property type="match status" value="1"/>
</dbReference>
<name>A0A0M3J4K5_ANISI</name>
<evidence type="ECO:0000256" key="2">
    <source>
        <dbReference type="ARBA" id="ARBA00022670"/>
    </source>
</evidence>
<comment type="similarity">
    <text evidence="1">Belongs to the peptidase M1 family.</text>
</comment>
<keyword evidence="5 7" id="KW-0862">Zinc</keyword>
<dbReference type="GO" id="GO:0008237">
    <property type="term" value="F:metallopeptidase activity"/>
    <property type="evidence" value="ECO:0007669"/>
    <property type="project" value="UniProtKB-KW"/>
</dbReference>
<dbReference type="AlphaFoldDB" id="A0A0M3J4K5"/>
<proteinExistence type="inferred from homology"/>
<evidence type="ECO:0000256" key="6">
    <source>
        <dbReference type="ARBA" id="ARBA00023049"/>
    </source>
</evidence>
<evidence type="ECO:0000313" key="9">
    <source>
        <dbReference type="WBParaSite" id="ASIM_0000247501-mRNA-1"/>
    </source>
</evidence>
<keyword evidence="6" id="KW-0482">Metalloprotease</keyword>
<evidence type="ECO:0000256" key="1">
    <source>
        <dbReference type="ARBA" id="ARBA00010136"/>
    </source>
</evidence>
<dbReference type="SUPFAM" id="SSF48371">
    <property type="entry name" value="ARM repeat"/>
    <property type="match status" value="1"/>
</dbReference>
<dbReference type="GO" id="GO:0005829">
    <property type="term" value="C:cytosol"/>
    <property type="evidence" value="ECO:0007669"/>
    <property type="project" value="TreeGrafter"/>
</dbReference>
<protein>
    <submittedName>
        <fullName evidence="9">Leukotriene A-4 hydrolase (inferred by orthology to a human protein)</fullName>
    </submittedName>
</protein>
<dbReference type="SUPFAM" id="SSF55486">
    <property type="entry name" value="Metalloproteases ('zincins'), catalytic domain"/>
    <property type="match status" value="1"/>
</dbReference>
<dbReference type="Gene3D" id="1.25.40.320">
    <property type="entry name" value="Peptidase M1, leukotriene A4 hydrolase/aminopeptidase C-terminal domain"/>
    <property type="match status" value="1"/>
</dbReference>
<dbReference type="SMART" id="SM01263">
    <property type="entry name" value="Leuk-A4-hydro_C"/>
    <property type="match status" value="1"/>
</dbReference>
<keyword evidence="2" id="KW-0645">Protease</keyword>
<evidence type="ECO:0000256" key="3">
    <source>
        <dbReference type="ARBA" id="ARBA00022723"/>
    </source>
</evidence>
<dbReference type="GO" id="GO:0004177">
    <property type="term" value="F:aminopeptidase activity"/>
    <property type="evidence" value="ECO:0007669"/>
    <property type="project" value="TreeGrafter"/>
</dbReference>
<evidence type="ECO:0000259" key="8">
    <source>
        <dbReference type="SMART" id="SM01263"/>
    </source>
</evidence>
<dbReference type="GO" id="GO:0004301">
    <property type="term" value="F:epoxide hydrolase activity"/>
    <property type="evidence" value="ECO:0007669"/>
    <property type="project" value="TreeGrafter"/>
</dbReference>
<comment type="cofactor">
    <cofactor evidence="7">
        <name>Zn(2+)</name>
        <dbReference type="ChEBI" id="CHEBI:29105"/>
    </cofactor>
    <text evidence="7">Binds 1 zinc ion per subunit.</text>
</comment>
<dbReference type="Pfam" id="PF09127">
    <property type="entry name" value="Leuk-A4-hydro_C"/>
    <property type="match status" value="1"/>
</dbReference>
<dbReference type="WBParaSite" id="ASIM_0000247501-mRNA-1">
    <property type="protein sequence ID" value="ASIM_0000247501-mRNA-1"/>
    <property type="gene ID" value="ASIM_0000247501"/>
</dbReference>
<dbReference type="GO" id="GO:0008270">
    <property type="term" value="F:zinc ion binding"/>
    <property type="evidence" value="ECO:0007669"/>
    <property type="project" value="InterPro"/>
</dbReference>
<dbReference type="InterPro" id="IPR034015">
    <property type="entry name" value="M1_LTA4H"/>
</dbReference>
<dbReference type="FunFam" id="1.10.390.10:FF:000003">
    <property type="entry name" value="Leukotriene A(4) hydrolase"/>
    <property type="match status" value="1"/>
</dbReference>
<organism evidence="9">
    <name type="scientific">Anisakis simplex</name>
    <name type="common">Herring worm</name>
    <dbReference type="NCBI Taxonomy" id="6269"/>
    <lineage>
        <taxon>Eukaryota</taxon>
        <taxon>Metazoa</taxon>
        <taxon>Ecdysozoa</taxon>
        <taxon>Nematoda</taxon>
        <taxon>Chromadorea</taxon>
        <taxon>Rhabditida</taxon>
        <taxon>Spirurina</taxon>
        <taxon>Ascaridomorpha</taxon>
        <taxon>Ascaridoidea</taxon>
        <taxon>Anisakidae</taxon>
        <taxon>Anisakis</taxon>
        <taxon>Anisakis simplex complex</taxon>
    </lineage>
</organism>
<dbReference type="InterPro" id="IPR038502">
    <property type="entry name" value="M1_LTA-4_hydro/amino_C_sf"/>
</dbReference>
<dbReference type="GO" id="GO:0043171">
    <property type="term" value="P:peptide catabolic process"/>
    <property type="evidence" value="ECO:0007669"/>
    <property type="project" value="TreeGrafter"/>
</dbReference>
<evidence type="ECO:0000256" key="5">
    <source>
        <dbReference type="ARBA" id="ARBA00022833"/>
    </source>
</evidence>
<dbReference type="InterPro" id="IPR027268">
    <property type="entry name" value="Peptidase_M4/M1_CTD_sf"/>
</dbReference>
<reference evidence="9" key="1">
    <citation type="submission" date="2017-02" db="UniProtKB">
        <authorList>
            <consortium name="WormBaseParasite"/>
        </authorList>
    </citation>
    <scope>IDENTIFICATION</scope>
</reference>
<dbReference type="Pfam" id="PF01433">
    <property type="entry name" value="Peptidase_M1"/>
    <property type="match status" value="1"/>
</dbReference>
<evidence type="ECO:0000256" key="7">
    <source>
        <dbReference type="PIRSR" id="PIRSR634015-3"/>
    </source>
</evidence>